<keyword evidence="5" id="KW-1185">Reference proteome</keyword>
<proteinExistence type="inferred from homology"/>
<evidence type="ECO:0000313" key="4">
    <source>
        <dbReference type="EMBL" id="KAL3781165.1"/>
    </source>
</evidence>
<organism evidence="4 5">
    <name type="scientific">Cyclotella cryptica</name>
    <dbReference type="NCBI Taxonomy" id="29204"/>
    <lineage>
        <taxon>Eukaryota</taxon>
        <taxon>Sar</taxon>
        <taxon>Stramenopiles</taxon>
        <taxon>Ochrophyta</taxon>
        <taxon>Bacillariophyta</taxon>
        <taxon>Coscinodiscophyceae</taxon>
        <taxon>Thalassiosirophycidae</taxon>
        <taxon>Stephanodiscales</taxon>
        <taxon>Stephanodiscaceae</taxon>
        <taxon>Cyclotella</taxon>
    </lineage>
</organism>
<evidence type="ECO:0000313" key="5">
    <source>
        <dbReference type="Proteomes" id="UP001516023"/>
    </source>
</evidence>
<evidence type="ECO:0000256" key="2">
    <source>
        <dbReference type="SAM" id="MobiDB-lite"/>
    </source>
</evidence>
<feature type="compositionally biased region" description="Low complexity" evidence="2">
    <location>
        <begin position="68"/>
        <end position="88"/>
    </location>
</feature>
<sequence length="237" mass="24623">MIRSRSIATVLSRATGEGIHAVLLIDADGELLGSYGSPPPPPPQTHEPDNTVAGISTPTSSSRGGTVSTPTIIPSSSNGSTMNNNSTNNDWPLDAASIGALMSEVTGDYRRLGEELVLLDPQNGVRSTNEKAFGGSSEDDAQRENQIMMQGESRSLGDVGGKEVASVVKGNKKGNSDFGGNMKSLVIELEYGVVAVASAGPGYYVIALADLTVQQGALTGRLKSLGSQVREALSQLY</sequence>
<dbReference type="AlphaFoldDB" id="A0ABD3NZ08"/>
<name>A0ABD3NZ08_9STRA</name>
<gene>
    <name evidence="4" type="ORF">HJC23_008067</name>
</gene>
<reference evidence="4 5" key="1">
    <citation type="journal article" date="2020" name="G3 (Bethesda)">
        <title>Improved Reference Genome for Cyclotella cryptica CCMP332, a Model for Cell Wall Morphogenesis, Salinity Adaptation, and Lipid Production in Diatoms (Bacillariophyta).</title>
        <authorList>
            <person name="Roberts W.R."/>
            <person name="Downey K.M."/>
            <person name="Ruck E.C."/>
            <person name="Traller J.C."/>
            <person name="Alverson A.J."/>
        </authorList>
    </citation>
    <scope>NUCLEOTIDE SEQUENCE [LARGE SCALE GENOMIC DNA]</scope>
    <source>
        <strain evidence="4 5">CCMP332</strain>
    </source>
</reference>
<feature type="compositionally biased region" description="Polar residues" evidence="2">
    <location>
        <begin position="53"/>
        <end position="67"/>
    </location>
</feature>
<dbReference type="EMBL" id="JABMIG020000325">
    <property type="protein sequence ID" value="KAL3781165.1"/>
    <property type="molecule type" value="Genomic_DNA"/>
</dbReference>
<feature type="region of interest" description="Disordered" evidence="2">
    <location>
        <begin position="33"/>
        <end position="88"/>
    </location>
</feature>
<feature type="domain" description="Roadblock/LAMTOR2" evidence="3">
    <location>
        <begin position="7"/>
        <end position="209"/>
    </location>
</feature>
<accession>A0ABD3NZ08</accession>
<comment type="similarity">
    <text evidence="1">Belongs to the GAMAD family.</text>
</comment>
<dbReference type="InterPro" id="IPR004942">
    <property type="entry name" value="Roadblock/LAMTOR2_dom"/>
</dbReference>
<protein>
    <recommendedName>
        <fullName evidence="3">Roadblock/LAMTOR2 domain-containing protein</fullName>
    </recommendedName>
</protein>
<dbReference type="Gene3D" id="3.30.450.30">
    <property type="entry name" value="Dynein light chain 2a, cytoplasmic"/>
    <property type="match status" value="1"/>
</dbReference>
<comment type="caution">
    <text evidence="4">The sequence shown here is derived from an EMBL/GenBank/DDBJ whole genome shotgun (WGS) entry which is preliminary data.</text>
</comment>
<evidence type="ECO:0000259" key="3">
    <source>
        <dbReference type="SMART" id="SM00960"/>
    </source>
</evidence>
<evidence type="ECO:0000256" key="1">
    <source>
        <dbReference type="ARBA" id="ARBA00007191"/>
    </source>
</evidence>
<dbReference type="Proteomes" id="UP001516023">
    <property type="component" value="Unassembled WGS sequence"/>
</dbReference>
<dbReference type="SMART" id="SM00960">
    <property type="entry name" value="Robl_LC7"/>
    <property type="match status" value="1"/>
</dbReference>